<dbReference type="PIRSF" id="PIRSF016578">
    <property type="entry name" value="HsaA"/>
    <property type="match status" value="1"/>
</dbReference>
<protein>
    <submittedName>
        <fullName evidence="4">Acyl-CoA dehydrogenase family protein</fullName>
    </submittedName>
</protein>
<dbReference type="Pfam" id="PF08028">
    <property type="entry name" value="Acyl-CoA_dh_2"/>
    <property type="match status" value="1"/>
</dbReference>
<evidence type="ECO:0000313" key="4">
    <source>
        <dbReference type="EMBL" id="MBE8591295.1"/>
    </source>
</evidence>
<dbReference type="InterPro" id="IPR036250">
    <property type="entry name" value="AcylCo_DH-like_C"/>
</dbReference>
<dbReference type="InterPro" id="IPR046373">
    <property type="entry name" value="Acyl-CoA_Oxase/DH_mid-dom_sf"/>
</dbReference>
<dbReference type="Gene3D" id="2.40.110.10">
    <property type="entry name" value="Butyryl-CoA Dehydrogenase, subunit A, domain 2"/>
    <property type="match status" value="1"/>
</dbReference>
<name>A0ABR9SQV6_9PSED</name>
<dbReference type="Proteomes" id="UP000613075">
    <property type="component" value="Unassembled WGS sequence"/>
</dbReference>
<dbReference type="InterPro" id="IPR013786">
    <property type="entry name" value="AcylCoA_DH/ox_N"/>
</dbReference>
<dbReference type="SUPFAM" id="SSF47203">
    <property type="entry name" value="Acyl-CoA dehydrogenase C-terminal domain-like"/>
    <property type="match status" value="1"/>
</dbReference>
<dbReference type="InterPro" id="IPR037069">
    <property type="entry name" value="AcylCoA_DH/ox_N_sf"/>
</dbReference>
<dbReference type="InterPro" id="IPR009100">
    <property type="entry name" value="AcylCoA_DH/oxidase_NM_dom_sf"/>
</dbReference>
<comment type="caution">
    <text evidence="4">The sequence shown here is derived from an EMBL/GenBank/DDBJ whole genome shotgun (WGS) entry which is preliminary data.</text>
</comment>
<keyword evidence="1" id="KW-0560">Oxidoreductase</keyword>
<dbReference type="Gene3D" id="1.10.540.10">
    <property type="entry name" value="Acyl-CoA dehydrogenase/oxidase, N-terminal domain"/>
    <property type="match status" value="1"/>
</dbReference>
<proteinExistence type="predicted"/>
<keyword evidence="5" id="KW-1185">Reference proteome</keyword>
<evidence type="ECO:0000259" key="3">
    <source>
        <dbReference type="Pfam" id="PF08028"/>
    </source>
</evidence>
<dbReference type="Gene3D" id="1.20.140.10">
    <property type="entry name" value="Butyryl-CoA Dehydrogenase, subunit A, domain 3"/>
    <property type="match status" value="1"/>
</dbReference>
<dbReference type="PANTHER" id="PTHR43884:SF12">
    <property type="entry name" value="ISOVALERYL-COA DEHYDROGENASE, MITOCHONDRIAL-RELATED"/>
    <property type="match status" value="1"/>
</dbReference>
<organism evidence="4 5">
    <name type="scientific">Pseudomonas cyclaminis</name>
    <dbReference type="NCBI Taxonomy" id="2781239"/>
    <lineage>
        <taxon>Bacteria</taxon>
        <taxon>Pseudomonadati</taxon>
        <taxon>Pseudomonadota</taxon>
        <taxon>Gammaproteobacteria</taxon>
        <taxon>Pseudomonadales</taxon>
        <taxon>Pseudomonadaceae</taxon>
        <taxon>Pseudomonas</taxon>
    </lineage>
</organism>
<gene>
    <name evidence="4" type="ORF">IQK56_10345</name>
</gene>
<evidence type="ECO:0000313" key="5">
    <source>
        <dbReference type="Proteomes" id="UP000613075"/>
    </source>
</evidence>
<sequence length="405" mass="43452">MLSNATKLREISPSDDVALTLLKERLVGIQSTLAKNAAESEQKRRAHEENIQAIAEAGGFKLMVPKRFGGMESTIRAHLEVTGILAEACGGTAWVTALTNVCAWLSGLYCEQAQNDIFVHNPDARVAGVFAPSTATQRVAGGLRVSGKWYSSSGILHADWAMVGVLEMDDQQQVVGHYMALIPKQDFSIDDTWFTSGMRASGSNCIVASDVFVPDHRLLDMRAALSSDYATEFSSETAYQKPLMPIAALILVGAQLGLGRAALKHVLGKAHQRGIAYTNYGRQSDSVIFQAQVADAAIKLHTAELLALSAADEIDACGADLRKMDYVDRARIRAVTGEVAKTVTDAIDILVSAHGAGTFAETSPLQRYWRDANAAARHAIVLPAVGKEVFGEALLGIESKVTNLV</sequence>
<feature type="domain" description="Acyl-CoA dehydrogenase C-terminal" evidence="3">
    <location>
        <begin position="250"/>
        <end position="381"/>
    </location>
</feature>
<evidence type="ECO:0000256" key="1">
    <source>
        <dbReference type="ARBA" id="ARBA00023002"/>
    </source>
</evidence>
<reference evidence="4 5" key="1">
    <citation type="submission" date="2020-10" db="EMBL/GenBank/DDBJ databases">
        <title>The draft genomes of Cyclamen pathogen Pseudomonas sp.</title>
        <authorList>
            <person name="Fujikawa T."/>
            <person name="Sawada H."/>
        </authorList>
    </citation>
    <scope>NUCLEOTIDE SEQUENCE [LARGE SCALE GENOMIC DNA]</scope>
    <source>
        <strain evidence="4 5">MAFF 301449</strain>
    </source>
</reference>
<dbReference type="Pfam" id="PF02771">
    <property type="entry name" value="Acyl-CoA_dh_N"/>
    <property type="match status" value="1"/>
</dbReference>
<dbReference type="PANTHER" id="PTHR43884">
    <property type="entry name" value="ACYL-COA DEHYDROGENASE"/>
    <property type="match status" value="1"/>
</dbReference>
<dbReference type="EMBL" id="JADDUM010000066">
    <property type="protein sequence ID" value="MBE8591295.1"/>
    <property type="molecule type" value="Genomic_DNA"/>
</dbReference>
<dbReference type="RefSeq" id="WP_193862370.1">
    <property type="nucleotide sequence ID" value="NZ_JADDUM010000066.1"/>
</dbReference>
<dbReference type="SUPFAM" id="SSF56645">
    <property type="entry name" value="Acyl-CoA dehydrogenase NM domain-like"/>
    <property type="match status" value="1"/>
</dbReference>
<dbReference type="InterPro" id="IPR013107">
    <property type="entry name" value="Acyl-CoA_DH_C"/>
</dbReference>
<evidence type="ECO:0000259" key="2">
    <source>
        <dbReference type="Pfam" id="PF02771"/>
    </source>
</evidence>
<accession>A0ABR9SQV6</accession>
<feature type="domain" description="Acyl-CoA dehydrogenase/oxidase N-terminal" evidence="2">
    <location>
        <begin position="31"/>
        <end position="115"/>
    </location>
</feature>